<keyword evidence="4" id="KW-0238">DNA-binding</keyword>
<dbReference type="Proteomes" id="UP000887578">
    <property type="component" value="Unplaced"/>
</dbReference>
<dbReference type="WBParaSite" id="PDA_v2.g4553.t1">
    <property type="protein sequence ID" value="PDA_v2.g4553.t1"/>
    <property type="gene ID" value="PDA_v2.g4553"/>
</dbReference>
<dbReference type="GO" id="GO:0042127">
    <property type="term" value="P:regulation of cell population proliferation"/>
    <property type="evidence" value="ECO:0007669"/>
    <property type="project" value="TreeGrafter"/>
</dbReference>
<name>A0A914QLK4_9BILA</name>
<dbReference type="AlphaFoldDB" id="A0A914QLK4"/>
<reference evidence="9" key="1">
    <citation type="submission" date="2022-11" db="UniProtKB">
        <authorList>
            <consortium name="WormBaseParasite"/>
        </authorList>
    </citation>
    <scope>IDENTIFICATION</scope>
</reference>
<dbReference type="GO" id="GO:0000977">
    <property type="term" value="F:RNA polymerase II transcription regulatory region sequence-specific DNA binding"/>
    <property type="evidence" value="ECO:0007669"/>
    <property type="project" value="TreeGrafter"/>
</dbReference>
<dbReference type="PANTHER" id="PTHR10812">
    <property type="entry name" value="TRANSCRIPTION FACTOR AP-2"/>
    <property type="match status" value="1"/>
</dbReference>
<evidence type="ECO:0000313" key="8">
    <source>
        <dbReference type="Proteomes" id="UP000887578"/>
    </source>
</evidence>
<evidence type="ECO:0000256" key="5">
    <source>
        <dbReference type="ARBA" id="ARBA00023163"/>
    </source>
</evidence>
<feature type="domain" description="Transcription factor AP-2 C-terminal" evidence="7">
    <location>
        <begin position="11"/>
        <end position="78"/>
    </location>
</feature>
<dbReference type="InterPro" id="IPR013854">
    <property type="entry name" value="TF_AP2_C"/>
</dbReference>
<dbReference type="GO" id="GO:0000981">
    <property type="term" value="F:DNA-binding transcription factor activity, RNA polymerase II-specific"/>
    <property type="evidence" value="ECO:0007669"/>
    <property type="project" value="TreeGrafter"/>
</dbReference>
<comment type="subcellular location">
    <subcellularLocation>
        <location evidence="1">Nucleus</location>
    </subcellularLocation>
</comment>
<evidence type="ECO:0000256" key="2">
    <source>
        <dbReference type="ARBA" id="ARBA00007770"/>
    </source>
</evidence>
<sequence length="79" mass="8843">MFLLYFLNEMLHSSTTKYKVTVGEIQRRISPPECLNASLLDGILRKAKSKDGGKALRESLKQIRLALPAVRRKSANVTA</sequence>
<dbReference type="Pfam" id="PF03299">
    <property type="entry name" value="TF_AP-2"/>
    <property type="match status" value="1"/>
</dbReference>
<organism evidence="8 9">
    <name type="scientific">Panagrolaimus davidi</name>
    <dbReference type="NCBI Taxonomy" id="227884"/>
    <lineage>
        <taxon>Eukaryota</taxon>
        <taxon>Metazoa</taxon>
        <taxon>Ecdysozoa</taxon>
        <taxon>Nematoda</taxon>
        <taxon>Chromadorea</taxon>
        <taxon>Rhabditida</taxon>
        <taxon>Tylenchina</taxon>
        <taxon>Panagrolaimomorpha</taxon>
        <taxon>Panagrolaimoidea</taxon>
        <taxon>Panagrolaimidae</taxon>
        <taxon>Panagrolaimus</taxon>
    </lineage>
</organism>
<comment type="similarity">
    <text evidence="2">Belongs to the AP-2 family.</text>
</comment>
<dbReference type="PRINTS" id="PR01748">
    <property type="entry name" value="AP2TNSCPFCT"/>
</dbReference>
<dbReference type="InterPro" id="IPR004979">
    <property type="entry name" value="TF_AP2"/>
</dbReference>
<evidence type="ECO:0000256" key="1">
    <source>
        <dbReference type="ARBA" id="ARBA00004123"/>
    </source>
</evidence>
<keyword evidence="6" id="KW-0539">Nucleus</keyword>
<accession>A0A914QLK4</accession>
<proteinExistence type="inferred from homology"/>
<dbReference type="GO" id="GO:0005634">
    <property type="term" value="C:nucleus"/>
    <property type="evidence" value="ECO:0007669"/>
    <property type="project" value="UniProtKB-SubCell"/>
</dbReference>
<keyword evidence="8" id="KW-1185">Reference proteome</keyword>
<protein>
    <submittedName>
        <fullName evidence="9">Transcription factor AP-2 C-terminal domain-containing protein</fullName>
    </submittedName>
</protein>
<evidence type="ECO:0000256" key="3">
    <source>
        <dbReference type="ARBA" id="ARBA00023015"/>
    </source>
</evidence>
<evidence type="ECO:0000256" key="6">
    <source>
        <dbReference type="ARBA" id="ARBA00023242"/>
    </source>
</evidence>
<keyword evidence="3" id="KW-0805">Transcription regulation</keyword>
<evidence type="ECO:0000313" key="9">
    <source>
        <dbReference type="WBParaSite" id="PDA_v2.g4553.t1"/>
    </source>
</evidence>
<evidence type="ECO:0000259" key="7">
    <source>
        <dbReference type="Pfam" id="PF03299"/>
    </source>
</evidence>
<keyword evidence="5" id="KW-0804">Transcription</keyword>
<dbReference type="PANTHER" id="PTHR10812:SF17">
    <property type="entry name" value="TRANSCRIPTION FACTOR AP-2, ISOFORM D"/>
    <property type="match status" value="1"/>
</dbReference>
<evidence type="ECO:0000256" key="4">
    <source>
        <dbReference type="ARBA" id="ARBA00023125"/>
    </source>
</evidence>